<dbReference type="RefSeq" id="WP_087916554.1">
    <property type="nucleotide sequence ID" value="NZ_CP021780.1"/>
</dbReference>
<name>A0A2Z2K7R2_9BACL</name>
<feature type="transmembrane region" description="Helical" evidence="1">
    <location>
        <begin position="107"/>
        <end position="126"/>
    </location>
</feature>
<dbReference type="InterPro" id="IPR026272">
    <property type="entry name" value="SdpI"/>
</dbReference>
<dbReference type="OrthoDB" id="9808690at2"/>
<dbReference type="KEGG" id="pdh:B9T62_18265"/>
<sequence length="211" mass="23594">MKDKPFSLILITLSLLAGIIAYPFLPDILAIQWQSGNIVSNQAPKYIALAFSPLAMVVLHVTRSSAWKFVQDANRMESKLIFYIVQVILLGGQLVIIGFGLDYEFNLVATTSVVLGVLLIVAGNFLHRAKRSYAYGIKNRWTLSSKRVWNKTHQFSAYIFILAGLLLIIIPLLGHINNSMYTGAIPVVGLALCYGASCYYYHKYKEQGMKE</sequence>
<feature type="transmembrane region" description="Helical" evidence="1">
    <location>
        <begin position="155"/>
        <end position="174"/>
    </location>
</feature>
<gene>
    <name evidence="2" type="ORF">B9T62_18265</name>
</gene>
<keyword evidence="1" id="KW-1133">Transmembrane helix</keyword>
<dbReference type="AlphaFoldDB" id="A0A2Z2K7R2"/>
<dbReference type="InterPro" id="IPR025962">
    <property type="entry name" value="SdpI/YhfL"/>
</dbReference>
<keyword evidence="1" id="KW-0812">Transmembrane</keyword>
<reference evidence="2 3" key="1">
    <citation type="submission" date="2017-06" db="EMBL/GenBank/DDBJ databases">
        <title>Complete genome sequence of Paenibacillus donghaensis KCTC 13049T isolated from East Sea sediment, South Korea.</title>
        <authorList>
            <person name="Jung B.K."/>
            <person name="Hong S.-J."/>
            <person name="Shin J.-H."/>
        </authorList>
    </citation>
    <scope>NUCLEOTIDE SEQUENCE [LARGE SCALE GENOMIC DNA]</scope>
    <source>
        <strain evidence="2 3">KCTC 13049</strain>
    </source>
</reference>
<evidence type="ECO:0000313" key="2">
    <source>
        <dbReference type="EMBL" id="ASA22556.1"/>
    </source>
</evidence>
<evidence type="ECO:0000256" key="1">
    <source>
        <dbReference type="SAM" id="Phobius"/>
    </source>
</evidence>
<proteinExistence type="predicted"/>
<feature type="transmembrane region" description="Helical" evidence="1">
    <location>
        <begin position="81"/>
        <end position="101"/>
    </location>
</feature>
<dbReference type="Pfam" id="PF13630">
    <property type="entry name" value="SdpI"/>
    <property type="match status" value="1"/>
</dbReference>
<dbReference type="PANTHER" id="PTHR37810:SF5">
    <property type="entry name" value="IMMUNITY PROTEIN SDPI"/>
    <property type="match status" value="1"/>
</dbReference>
<dbReference type="PANTHER" id="PTHR37810">
    <property type="entry name" value="IMMUNITY PROTEIN SDPI"/>
    <property type="match status" value="1"/>
</dbReference>
<dbReference type="PIRSF" id="PIRSF038959">
    <property type="entry name" value="SdpI"/>
    <property type="match status" value="1"/>
</dbReference>
<keyword evidence="1" id="KW-0472">Membrane</keyword>
<feature type="transmembrane region" description="Helical" evidence="1">
    <location>
        <begin position="45"/>
        <end position="61"/>
    </location>
</feature>
<dbReference type="GO" id="GO:0009636">
    <property type="term" value="P:response to toxic substance"/>
    <property type="evidence" value="ECO:0007669"/>
    <property type="project" value="TreeGrafter"/>
</dbReference>
<dbReference type="Proteomes" id="UP000249890">
    <property type="component" value="Chromosome"/>
</dbReference>
<protein>
    <submittedName>
        <fullName evidence="2">Uncharacterized protein</fullName>
    </submittedName>
</protein>
<accession>A0A2Z2K7R2</accession>
<evidence type="ECO:0000313" key="3">
    <source>
        <dbReference type="Proteomes" id="UP000249890"/>
    </source>
</evidence>
<feature type="transmembrane region" description="Helical" evidence="1">
    <location>
        <begin position="180"/>
        <end position="201"/>
    </location>
</feature>
<dbReference type="EMBL" id="CP021780">
    <property type="protein sequence ID" value="ASA22556.1"/>
    <property type="molecule type" value="Genomic_DNA"/>
</dbReference>
<keyword evidence="3" id="KW-1185">Reference proteome</keyword>
<organism evidence="2 3">
    <name type="scientific">Paenibacillus donghaensis</name>
    <dbReference type="NCBI Taxonomy" id="414771"/>
    <lineage>
        <taxon>Bacteria</taxon>
        <taxon>Bacillati</taxon>
        <taxon>Bacillota</taxon>
        <taxon>Bacilli</taxon>
        <taxon>Bacillales</taxon>
        <taxon>Paenibacillaceae</taxon>
        <taxon>Paenibacillus</taxon>
    </lineage>
</organism>